<dbReference type="InterPro" id="IPR031790">
    <property type="entry name" value="Znf-NOSIP"/>
</dbReference>
<evidence type="ECO:0000256" key="7">
    <source>
        <dbReference type="PROSITE-ProRule" id="PRU00175"/>
    </source>
</evidence>
<comment type="similarity">
    <text evidence="2">Belongs to the NOSIP family.</text>
</comment>
<dbReference type="Pfam" id="PF15906">
    <property type="entry name" value="zf-NOSIP"/>
    <property type="match status" value="1"/>
</dbReference>
<name>A0A2X0KU65_9BASI</name>
<evidence type="ECO:0000256" key="1">
    <source>
        <dbReference type="ARBA" id="ARBA00004123"/>
    </source>
</evidence>
<evidence type="ECO:0000313" key="10">
    <source>
        <dbReference type="EMBL" id="SCZ90823.1"/>
    </source>
</evidence>
<dbReference type="InterPro" id="IPR016818">
    <property type="entry name" value="NOSIP"/>
</dbReference>
<keyword evidence="6" id="KW-0539">Nucleus</keyword>
<organism evidence="10 11">
    <name type="scientific">Microbotryum saponariae</name>
    <dbReference type="NCBI Taxonomy" id="289078"/>
    <lineage>
        <taxon>Eukaryota</taxon>
        <taxon>Fungi</taxon>
        <taxon>Dikarya</taxon>
        <taxon>Basidiomycota</taxon>
        <taxon>Pucciniomycotina</taxon>
        <taxon>Microbotryomycetes</taxon>
        <taxon>Microbotryales</taxon>
        <taxon>Microbotryaceae</taxon>
        <taxon>Microbotryum</taxon>
    </lineage>
</organism>
<dbReference type="PROSITE" id="PS00518">
    <property type="entry name" value="ZF_RING_1"/>
    <property type="match status" value="1"/>
</dbReference>
<dbReference type="STRING" id="289078.A0A2X0KU65"/>
<dbReference type="Proteomes" id="UP000249723">
    <property type="component" value="Unassembled WGS sequence"/>
</dbReference>
<keyword evidence="5" id="KW-0862">Zinc</keyword>
<protein>
    <submittedName>
        <fullName evidence="10">BZ3500_MvSof-1268-A1-R1_Chr1-3g02286 protein</fullName>
    </submittedName>
</protein>
<keyword evidence="4 7" id="KW-0863">Zinc-finger</keyword>
<accession>A0A2X0KU65</accession>
<evidence type="ECO:0000256" key="4">
    <source>
        <dbReference type="ARBA" id="ARBA00022771"/>
    </source>
</evidence>
<dbReference type="GO" id="GO:0005634">
    <property type="term" value="C:nucleus"/>
    <property type="evidence" value="ECO:0007669"/>
    <property type="project" value="UniProtKB-SubCell"/>
</dbReference>
<evidence type="ECO:0000313" key="11">
    <source>
        <dbReference type="Proteomes" id="UP000249723"/>
    </source>
</evidence>
<dbReference type="PROSITE" id="PS50089">
    <property type="entry name" value="ZF_RING_2"/>
    <property type="match status" value="1"/>
</dbReference>
<evidence type="ECO:0000256" key="3">
    <source>
        <dbReference type="ARBA" id="ARBA00022723"/>
    </source>
</evidence>
<feature type="compositionally biased region" description="Basic residues" evidence="8">
    <location>
        <begin position="454"/>
        <end position="463"/>
    </location>
</feature>
<dbReference type="GO" id="GO:0061630">
    <property type="term" value="F:ubiquitin protein ligase activity"/>
    <property type="evidence" value="ECO:0007669"/>
    <property type="project" value="InterPro"/>
</dbReference>
<dbReference type="InterPro" id="IPR017907">
    <property type="entry name" value="Znf_RING_CS"/>
</dbReference>
<dbReference type="InterPro" id="IPR013083">
    <property type="entry name" value="Znf_RING/FYVE/PHD"/>
</dbReference>
<feature type="domain" description="RING-type" evidence="9">
    <location>
        <begin position="269"/>
        <end position="310"/>
    </location>
</feature>
<evidence type="ECO:0000256" key="5">
    <source>
        <dbReference type="ARBA" id="ARBA00022833"/>
    </source>
</evidence>
<sequence>MVRHAKNNTNASSFTYAERQMLKDGSKRERLGRDAMKNFNACSLCLQVGRDPKTCDEGHLYCHECILSALVAQKKDMQRQQAILESIRPEAQVEMKKAREAARQRVVDEFESSQNGLGTGLIDGKAKRSTEGANAEQGKAGEKRKAGAFELDENEVQKLAEEATVEALNRTARELAEQSKAKLPNFWLVSVLSVVCAAKEVFGADLFPSVSALQPSLTPSATPDSVLDVKLQTLCHATKPPHPVSLKTLTNVQFEVDASDSAKGVACICPVCRKSLTNNVKAYVVRSCGHVVCGTCMETLCIPDKQCAHCGTSTTPSEKKKKAGPAFIELRREGTGFAAGGQAEATKYDLPFQGRRYRHFGSLDGVVTTATPLEIGSLISFGLGRGMQLRSKIKLLTEKNRCHRVIRPADDYIMSPKDLTSCYPDERILSTCAHAEQRLPPFGAKEGPLDAWSHARHQPKRRAPQAAFDRPPRARKRSERVFEDF</sequence>
<dbReference type="GO" id="GO:0008270">
    <property type="term" value="F:zinc ion binding"/>
    <property type="evidence" value="ECO:0007669"/>
    <property type="project" value="UniProtKB-KW"/>
</dbReference>
<evidence type="ECO:0000256" key="6">
    <source>
        <dbReference type="ARBA" id="ARBA00023242"/>
    </source>
</evidence>
<feature type="region of interest" description="Disordered" evidence="8">
    <location>
        <begin position="118"/>
        <end position="145"/>
    </location>
</feature>
<comment type="subcellular location">
    <subcellularLocation>
        <location evidence="1">Nucleus</location>
    </subcellularLocation>
</comment>
<reference evidence="11" key="1">
    <citation type="submission" date="2016-10" db="EMBL/GenBank/DDBJ databases">
        <authorList>
            <person name="Jeantristanb JTB J.-T."/>
            <person name="Ricardo R."/>
        </authorList>
    </citation>
    <scope>NUCLEOTIDE SEQUENCE [LARGE SCALE GENOMIC DNA]</scope>
</reference>
<evidence type="ECO:0000256" key="8">
    <source>
        <dbReference type="SAM" id="MobiDB-lite"/>
    </source>
</evidence>
<gene>
    <name evidence="10" type="ORF">BZ3500_MVSOF-1268-A1-R1_CHR1-3G02286</name>
</gene>
<dbReference type="Gene3D" id="3.30.40.10">
    <property type="entry name" value="Zinc/RING finger domain, C3HC4 (zinc finger)"/>
    <property type="match status" value="2"/>
</dbReference>
<dbReference type="PANTHER" id="PTHR13063:SF10">
    <property type="entry name" value="NITRIC OXIDE SYNTHASE-INTERACTING PROTEIN"/>
    <property type="match status" value="1"/>
</dbReference>
<dbReference type="EMBL" id="FMWP01000014">
    <property type="protein sequence ID" value="SCZ90823.1"/>
    <property type="molecule type" value="Genomic_DNA"/>
</dbReference>
<evidence type="ECO:0000259" key="9">
    <source>
        <dbReference type="PROSITE" id="PS50089"/>
    </source>
</evidence>
<feature type="region of interest" description="Disordered" evidence="8">
    <location>
        <begin position="440"/>
        <end position="485"/>
    </location>
</feature>
<evidence type="ECO:0000256" key="2">
    <source>
        <dbReference type="ARBA" id="ARBA00008126"/>
    </source>
</evidence>
<keyword evidence="11" id="KW-1185">Reference proteome</keyword>
<dbReference type="AlphaFoldDB" id="A0A2X0KU65"/>
<dbReference type="OrthoDB" id="116827at2759"/>
<dbReference type="PANTHER" id="PTHR13063">
    <property type="entry name" value="ENOS INTERACTING PROTEIN"/>
    <property type="match status" value="1"/>
</dbReference>
<dbReference type="InterPro" id="IPR001841">
    <property type="entry name" value="Znf_RING"/>
</dbReference>
<keyword evidence="3" id="KW-0479">Metal-binding</keyword>
<dbReference type="SUPFAM" id="SSF57850">
    <property type="entry name" value="RING/U-box"/>
    <property type="match status" value="2"/>
</dbReference>
<proteinExistence type="inferred from homology"/>